<dbReference type="RefSeq" id="WP_211873140.1">
    <property type="nucleotide sequence ID" value="NZ_JAAEDH010000003.1"/>
</dbReference>
<dbReference type="SUPFAM" id="SSF88723">
    <property type="entry name" value="PIN domain-like"/>
    <property type="match status" value="1"/>
</dbReference>
<dbReference type="InterPro" id="IPR029060">
    <property type="entry name" value="PIN-like_dom_sf"/>
</dbReference>
<gene>
    <name evidence="3" type="ORF">GXW79_04440</name>
</gene>
<protein>
    <submittedName>
        <fullName evidence="3">Type II toxin-antitoxin system VapC family toxin</fullName>
    </submittedName>
</protein>
<reference evidence="3" key="1">
    <citation type="submission" date="2020-01" db="EMBL/GenBank/DDBJ databases">
        <authorList>
            <person name="Rat A."/>
        </authorList>
    </citation>
    <scope>NUCLEOTIDE SEQUENCE</scope>
    <source>
        <strain evidence="3">LMG 28251</strain>
    </source>
</reference>
<dbReference type="Proteomes" id="UP001196068">
    <property type="component" value="Unassembled WGS sequence"/>
</dbReference>
<keyword evidence="1" id="KW-0460">Magnesium</keyword>
<proteinExistence type="predicted"/>
<dbReference type="PANTHER" id="PTHR35901">
    <property type="entry name" value="RIBONUCLEASE VAPC3"/>
    <property type="match status" value="1"/>
</dbReference>
<evidence type="ECO:0000259" key="2">
    <source>
        <dbReference type="Pfam" id="PF01850"/>
    </source>
</evidence>
<organism evidence="3 4">
    <name type="scientific">Plastoroseomonas arctica</name>
    <dbReference type="NCBI Taxonomy" id="1509237"/>
    <lineage>
        <taxon>Bacteria</taxon>
        <taxon>Pseudomonadati</taxon>
        <taxon>Pseudomonadota</taxon>
        <taxon>Alphaproteobacteria</taxon>
        <taxon>Acetobacterales</taxon>
        <taxon>Acetobacteraceae</taxon>
        <taxon>Plastoroseomonas</taxon>
    </lineage>
</organism>
<sequence>MSFVLDNSVAHAWCFEDEQTPAVTKLLDRLTQIGARAPLLWPLEALNGLLIAERQRRLDASKRAQLTGFLRELPVVLDLETADWTATAPLAERFNLSVHDAAYLELAQRRRLPLASLDGDLPNAAVARGLSVLGPAP</sequence>
<dbReference type="PANTHER" id="PTHR35901:SF1">
    <property type="entry name" value="EXONUCLEASE VAPC9"/>
    <property type="match status" value="1"/>
</dbReference>
<dbReference type="InterPro" id="IPR002716">
    <property type="entry name" value="PIN_dom"/>
</dbReference>
<evidence type="ECO:0000313" key="3">
    <source>
        <dbReference type="EMBL" id="MBR0654325.1"/>
    </source>
</evidence>
<dbReference type="Gene3D" id="3.40.50.1010">
    <property type="entry name" value="5'-nuclease"/>
    <property type="match status" value="1"/>
</dbReference>
<dbReference type="CDD" id="cd09873">
    <property type="entry name" value="PIN_Pae0151-like"/>
    <property type="match status" value="1"/>
</dbReference>
<dbReference type="Pfam" id="PF01850">
    <property type="entry name" value="PIN"/>
    <property type="match status" value="1"/>
</dbReference>
<comment type="caution">
    <text evidence="3">The sequence shown here is derived from an EMBL/GenBank/DDBJ whole genome shotgun (WGS) entry which is preliminary data.</text>
</comment>
<reference evidence="3" key="2">
    <citation type="journal article" date="2021" name="Syst. Appl. Microbiol.">
        <title>Roseomonas hellenica sp. nov., isolated from roots of wild-growing Alkanna tinctoria.</title>
        <authorList>
            <person name="Rat A."/>
            <person name="Naranjo H.D."/>
            <person name="Lebbe L."/>
            <person name="Cnockaert M."/>
            <person name="Krigas N."/>
            <person name="Grigoriadou K."/>
            <person name="Maloupa E."/>
            <person name="Willems A."/>
        </authorList>
    </citation>
    <scope>NUCLEOTIDE SEQUENCE</scope>
    <source>
        <strain evidence="3">LMG 28251</strain>
    </source>
</reference>
<dbReference type="InterPro" id="IPR051619">
    <property type="entry name" value="TypeII_TA_RNase_PINc/VapC"/>
</dbReference>
<evidence type="ECO:0000313" key="4">
    <source>
        <dbReference type="Proteomes" id="UP001196068"/>
    </source>
</evidence>
<accession>A0AAF1JV08</accession>
<dbReference type="InterPro" id="IPR044153">
    <property type="entry name" value="PIN_Pae0151-like"/>
</dbReference>
<dbReference type="AlphaFoldDB" id="A0AAF1JV08"/>
<dbReference type="EMBL" id="JAAEDH010000003">
    <property type="protein sequence ID" value="MBR0654325.1"/>
    <property type="molecule type" value="Genomic_DNA"/>
</dbReference>
<keyword evidence="4" id="KW-1185">Reference proteome</keyword>
<feature type="domain" description="PIN" evidence="2">
    <location>
        <begin position="4"/>
        <end position="125"/>
    </location>
</feature>
<name>A0AAF1JV08_9PROT</name>
<evidence type="ECO:0000256" key="1">
    <source>
        <dbReference type="ARBA" id="ARBA00022842"/>
    </source>
</evidence>